<dbReference type="InterPro" id="IPR026004">
    <property type="entry name" value="Septum_form"/>
</dbReference>
<accession>A0A2A9E9W0</accession>
<comment type="caution">
    <text evidence="4">The sequence shown here is derived from an EMBL/GenBank/DDBJ whole genome shotgun (WGS) entry which is preliminary data.</text>
</comment>
<dbReference type="EMBL" id="PDJG01000001">
    <property type="protein sequence ID" value="PFG35032.1"/>
    <property type="molecule type" value="Genomic_DNA"/>
</dbReference>
<sequence length="207" mass="21283">MPSPTPSPTPPATVPRAPSQPGYDPSTFHAPAWDGQAGGPSWGAQPAPERRSRALLVGLSGVVVLAVVAVGAYLAFFADRSVDLLDAEVGESVEAYAQQVVVGNCIESLPSDGAVGSVTVVPCDEAHQSQVIGARKYSTSTDFPGTDEVTSATAEKCTTGAIDAPDVDLSAITLSVWAPTEDSWSEGDRQGLCIASVPDTLDTSLLD</sequence>
<keyword evidence="2" id="KW-1133">Transmembrane helix</keyword>
<keyword evidence="5" id="KW-1185">Reference proteome</keyword>
<evidence type="ECO:0000313" key="5">
    <source>
        <dbReference type="Proteomes" id="UP000225548"/>
    </source>
</evidence>
<dbReference type="RefSeq" id="WP_098455974.1">
    <property type="nucleotide sequence ID" value="NZ_PDJG01000001.1"/>
</dbReference>
<evidence type="ECO:0000313" key="4">
    <source>
        <dbReference type="EMBL" id="PFG35032.1"/>
    </source>
</evidence>
<feature type="domain" description="Septum formation-related" evidence="3">
    <location>
        <begin position="102"/>
        <end position="193"/>
    </location>
</feature>
<keyword evidence="2" id="KW-0472">Membrane</keyword>
<gene>
    <name evidence="4" type="ORF">ATL42_2965</name>
</gene>
<feature type="region of interest" description="Disordered" evidence="1">
    <location>
        <begin position="1"/>
        <end position="47"/>
    </location>
</feature>
<keyword evidence="2" id="KW-0812">Transmembrane</keyword>
<feature type="compositionally biased region" description="Pro residues" evidence="1">
    <location>
        <begin position="1"/>
        <end position="13"/>
    </location>
</feature>
<name>A0A2A9E9W0_9MICO</name>
<dbReference type="AlphaFoldDB" id="A0A2A9E9W0"/>
<organism evidence="4 5">
    <name type="scientific">Sanguibacter antarcticus</name>
    <dbReference type="NCBI Taxonomy" id="372484"/>
    <lineage>
        <taxon>Bacteria</taxon>
        <taxon>Bacillati</taxon>
        <taxon>Actinomycetota</taxon>
        <taxon>Actinomycetes</taxon>
        <taxon>Micrococcales</taxon>
        <taxon>Sanguibacteraceae</taxon>
        <taxon>Sanguibacter</taxon>
    </lineage>
</organism>
<feature type="transmembrane region" description="Helical" evidence="2">
    <location>
        <begin position="54"/>
        <end position="76"/>
    </location>
</feature>
<proteinExistence type="predicted"/>
<dbReference type="Pfam" id="PF13845">
    <property type="entry name" value="Septum_form"/>
    <property type="match status" value="1"/>
</dbReference>
<dbReference type="Proteomes" id="UP000225548">
    <property type="component" value="Unassembled WGS sequence"/>
</dbReference>
<evidence type="ECO:0000256" key="1">
    <source>
        <dbReference type="SAM" id="MobiDB-lite"/>
    </source>
</evidence>
<dbReference type="OrthoDB" id="3628931at2"/>
<protein>
    <submittedName>
        <fullName evidence="4">Putative regulator of septum formation</fullName>
    </submittedName>
</protein>
<reference evidence="4 5" key="1">
    <citation type="submission" date="2017-10" db="EMBL/GenBank/DDBJ databases">
        <title>Sequencing the genomes of 1000 actinobacteria strains.</title>
        <authorList>
            <person name="Klenk H.-P."/>
        </authorList>
    </citation>
    <scope>NUCLEOTIDE SEQUENCE [LARGE SCALE GENOMIC DNA]</scope>
    <source>
        <strain evidence="4 5">DSM 18966</strain>
    </source>
</reference>
<evidence type="ECO:0000256" key="2">
    <source>
        <dbReference type="SAM" id="Phobius"/>
    </source>
</evidence>
<evidence type="ECO:0000259" key="3">
    <source>
        <dbReference type="Pfam" id="PF13845"/>
    </source>
</evidence>